<evidence type="ECO:0000256" key="9">
    <source>
        <dbReference type="ARBA" id="ARBA00093617"/>
    </source>
</evidence>
<feature type="compositionally biased region" description="Basic and acidic residues" evidence="11">
    <location>
        <begin position="47"/>
        <end position="58"/>
    </location>
</feature>
<dbReference type="PANTHER" id="PTHR10050:SF46">
    <property type="entry name" value="PROTEIN O-MANNOSYL-TRANSFERASE 2"/>
    <property type="match status" value="1"/>
</dbReference>
<feature type="transmembrane region" description="Helical" evidence="10">
    <location>
        <begin position="323"/>
        <end position="339"/>
    </location>
</feature>
<dbReference type="InterPro" id="IPR032421">
    <property type="entry name" value="PMT_4TMC"/>
</dbReference>
<evidence type="ECO:0000256" key="10">
    <source>
        <dbReference type="RuleBase" id="RU367007"/>
    </source>
</evidence>
<sequence>MPPTPDDVASNPPSGPVPGAPVATGDRDRPVFAPTSAGPDPAALQPERPEPAPDDRPTRARRGRSPAPEPGEDPAEPTATRLLRRLLGEATLALDATRRARVLGWLLPLAVTVLGGVLRFWNLGNPHHLVFDETYYVKDAYSLLHQGYEANWENDPNAKFEAGTMSGILTTGEYVVHPQVGKWMIALGMWLGGGPTSSTAWRLSAAVVGTLSVLMVARIGRRLFASTALGTVAGLLLAVDGEAIVQSRVSLLDPFLMFFVLAAFGALLIDRDRSRRRLADRAAAVLDAGGDLAAGLGPRLGWRWWRLAAAVLLGLAIGTKWSGIYFLAVFGVLSVLGDMQARRTIGVRRWFEAGVFRDGIVAGVSMVGVAALVYLGSWFSWFTHPDAYLRQWAEQNPGQGVQWLPRSLRSLLHYHEQMWQFHNGLDSPHPYAAHPLGWIVQWRPTSMWYPTSISSLFGDQAQAACGSDKCSQAITAIGNPLVWWGATAAIVIAVVWFLRTRDWRAVAVLSGIVAGWLPWFGYAHRTIFTFYSVAFVPWVVLTLTYVLGLVVGPRDGDPRARRIALTCVSVFVAAAVAVGLYFYPIWSAWTVPWSFWHSHMWFESWV</sequence>
<comment type="pathway">
    <text evidence="2 10">Protein modification; protein glycosylation.</text>
</comment>
<evidence type="ECO:0000313" key="15">
    <source>
        <dbReference type="Proteomes" id="UP001529338"/>
    </source>
</evidence>
<comment type="similarity">
    <text evidence="3 10">Belongs to the glycosyltransferase 39 family.</text>
</comment>
<comment type="subcellular location">
    <subcellularLocation>
        <location evidence="10">Cell membrane</location>
    </subcellularLocation>
    <subcellularLocation>
        <location evidence="1">Endomembrane system</location>
        <topology evidence="1">Multi-pass membrane protein</topology>
    </subcellularLocation>
</comment>
<feature type="transmembrane region" description="Helical" evidence="10">
    <location>
        <begin position="481"/>
        <end position="498"/>
    </location>
</feature>
<organism evidence="14 15">
    <name type="scientific">Cellulomonas alba</name>
    <dbReference type="NCBI Taxonomy" id="3053467"/>
    <lineage>
        <taxon>Bacteria</taxon>
        <taxon>Bacillati</taxon>
        <taxon>Actinomycetota</taxon>
        <taxon>Actinomycetes</taxon>
        <taxon>Micrococcales</taxon>
        <taxon>Cellulomonadaceae</taxon>
        <taxon>Cellulomonas</taxon>
    </lineage>
</organism>
<feature type="domain" description="ArnT-like N-terminal" evidence="12">
    <location>
        <begin position="196"/>
        <end position="265"/>
    </location>
</feature>
<keyword evidence="4 10" id="KW-0328">Glycosyltransferase</keyword>
<dbReference type="EMBL" id="JAUCGQ010000001">
    <property type="protein sequence ID" value="MDM7855546.1"/>
    <property type="molecule type" value="Genomic_DNA"/>
</dbReference>
<evidence type="ECO:0000256" key="2">
    <source>
        <dbReference type="ARBA" id="ARBA00004922"/>
    </source>
</evidence>
<evidence type="ECO:0000256" key="6">
    <source>
        <dbReference type="ARBA" id="ARBA00022692"/>
    </source>
</evidence>
<keyword evidence="15" id="KW-1185">Reference proteome</keyword>
<evidence type="ECO:0000313" key="14">
    <source>
        <dbReference type="EMBL" id="MDM7855546.1"/>
    </source>
</evidence>
<keyword evidence="6 10" id="KW-0812">Transmembrane</keyword>
<dbReference type="Pfam" id="PF02366">
    <property type="entry name" value="PMT"/>
    <property type="match status" value="1"/>
</dbReference>
<feature type="transmembrane region" description="Helical" evidence="10">
    <location>
        <begin position="563"/>
        <end position="586"/>
    </location>
</feature>
<evidence type="ECO:0000256" key="7">
    <source>
        <dbReference type="ARBA" id="ARBA00022989"/>
    </source>
</evidence>
<dbReference type="InterPro" id="IPR027005">
    <property type="entry name" value="PMT-like"/>
</dbReference>
<protein>
    <recommendedName>
        <fullName evidence="9 10">Polyprenol-phosphate-mannose--protein mannosyltransferase</fullName>
        <ecNumber evidence="10">2.4.1.-</ecNumber>
    </recommendedName>
</protein>
<dbReference type="Pfam" id="PF16192">
    <property type="entry name" value="PMT_4TMC"/>
    <property type="match status" value="1"/>
</dbReference>
<keyword evidence="10" id="KW-1003">Cell membrane</keyword>
<reference evidence="14 15" key="1">
    <citation type="submission" date="2023-06" db="EMBL/GenBank/DDBJ databases">
        <title>Cellulomonas sp. MW4 Whole genome sequence.</title>
        <authorList>
            <person name="Park S."/>
        </authorList>
    </citation>
    <scope>NUCLEOTIDE SEQUENCE [LARGE SCALE GENOMIC DNA]</scope>
    <source>
        <strain evidence="14 15">MW4</strain>
    </source>
</reference>
<dbReference type="PANTHER" id="PTHR10050">
    <property type="entry name" value="DOLICHYL-PHOSPHATE-MANNOSE--PROTEIN MANNOSYLTRANSFERASE"/>
    <property type="match status" value="1"/>
</dbReference>
<evidence type="ECO:0000259" key="12">
    <source>
        <dbReference type="Pfam" id="PF02366"/>
    </source>
</evidence>
<name>A0ABT7SH95_9CELL</name>
<gene>
    <name evidence="14" type="ORF">QRT04_11460</name>
</gene>
<accession>A0ABT7SH95</accession>
<evidence type="ECO:0000256" key="8">
    <source>
        <dbReference type="ARBA" id="ARBA00023136"/>
    </source>
</evidence>
<comment type="caution">
    <text evidence="14">The sequence shown here is derived from an EMBL/GenBank/DDBJ whole genome shotgun (WGS) entry which is preliminary data.</text>
</comment>
<evidence type="ECO:0000256" key="11">
    <source>
        <dbReference type="SAM" id="MobiDB-lite"/>
    </source>
</evidence>
<evidence type="ECO:0000256" key="1">
    <source>
        <dbReference type="ARBA" id="ARBA00004127"/>
    </source>
</evidence>
<feature type="transmembrane region" description="Helical" evidence="10">
    <location>
        <begin position="223"/>
        <end position="239"/>
    </location>
</feature>
<comment type="function">
    <text evidence="10">Protein O-mannosyltransferase that catalyzes the transfer of a single mannose residue from a polyprenol phospho-mannosyl lipidic donor to the hydroxyl group of selected serine and threonine residues in acceptor proteins.</text>
</comment>
<feature type="domain" description="Protein O-mannosyl-transferase C-terminal four TM" evidence="13">
    <location>
        <begin position="409"/>
        <end position="605"/>
    </location>
</feature>
<dbReference type="EC" id="2.4.1.-" evidence="10"/>
<evidence type="ECO:0000256" key="4">
    <source>
        <dbReference type="ARBA" id="ARBA00022676"/>
    </source>
</evidence>
<feature type="region of interest" description="Disordered" evidence="11">
    <location>
        <begin position="1"/>
        <end position="78"/>
    </location>
</feature>
<feature type="transmembrane region" description="Helical" evidence="10">
    <location>
        <begin position="251"/>
        <end position="269"/>
    </location>
</feature>
<keyword evidence="8 10" id="KW-0472">Membrane</keyword>
<feature type="transmembrane region" description="Helical" evidence="10">
    <location>
        <begin position="199"/>
        <end position="216"/>
    </location>
</feature>
<proteinExistence type="inferred from homology"/>
<evidence type="ECO:0000256" key="5">
    <source>
        <dbReference type="ARBA" id="ARBA00022679"/>
    </source>
</evidence>
<feature type="transmembrane region" description="Helical" evidence="10">
    <location>
        <begin position="505"/>
        <end position="522"/>
    </location>
</feature>
<dbReference type="RefSeq" id="WP_289455380.1">
    <property type="nucleotide sequence ID" value="NZ_JAUCGQ010000001.1"/>
</dbReference>
<feature type="transmembrane region" description="Helical" evidence="10">
    <location>
        <begin position="102"/>
        <end position="121"/>
    </location>
</feature>
<dbReference type="InterPro" id="IPR003342">
    <property type="entry name" value="ArnT-like_N"/>
</dbReference>
<feature type="transmembrane region" description="Helical" evidence="10">
    <location>
        <begin position="360"/>
        <end position="381"/>
    </location>
</feature>
<dbReference type="Proteomes" id="UP001529338">
    <property type="component" value="Unassembled WGS sequence"/>
</dbReference>
<evidence type="ECO:0000259" key="13">
    <source>
        <dbReference type="Pfam" id="PF16192"/>
    </source>
</evidence>
<feature type="transmembrane region" description="Helical" evidence="10">
    <location>
        <begin position="528"/>
        <end position="551"/>
    </location>
</feature>
<evidence type="ECO:0000256" key="3">
    <source>
        <dbReference type="ARBA" id="ARBA00007222"/>
    </source>
</evidence>
<keyword evidence="7 10" id="KW-1133">Transmembrane helix</keyword>
<keyword evidence="5 10" id="KW-0808">Transferase</keyword>